<sequence>MDIWGGGTPTPETSSNFSLPTRATLGYPLEQEFEAFVATKDRDIHNMRGVTRDITCLLEGEHHITQRVAQLEEELSDTDPLHNHLVDTVHRLGAQFHDVTTWLEMFKARVGLVEARAAALEAMVEAIAQALTSLTHKDKKFEWGEKEEYAFILLKQKLCSAPILSLPEGSDDFVVYYDASKQGLGCVLLQRKRVIACISRQLKVHEKNYTYHDLELGVVVFALNICRHYLYGMKCTIFTVHKAFSTY</sequence>
<dbReference type="PANTHER" id="PTHR34072">
    <property type="entry name" value="ENZYMATIC POLYPROTEIN-RELATED"/>
    <property type="match status" value="1"/>
</dbReference>
<proteinExistence type="predicted"/>
<dbReference type="Gene3D" id="3.30.70.270">
    <property type="match status" value="1"/>
</dbReference>
<dbReference type="AlphaFoldDB" id="A0A5N6MIU8"/>
<dbReference type="PANTHER" id="PTHR34072:SF52">
    <property type="entry name" value="RIBONUCLEASE H"/>
    <property type="match status" value="1"/>
</dbReference>
<evidence type="ECO:0000313" key="2">
    <source>
        <dbReference type="EMBL" id="KAD3640231.1"/>
    </source>
</evidence>
<name>A0A5N6MIU8_9ASTR</name>
<keyword evidence="3" id="KW-1185">Reference proteome</keyword>
<feature type="domain" description="Reverse transcriptase/retrotransposon-derived protein RNase H-like" evidence="1">
    <location>
        <begin position="143"/>
        <end position="237"/>
    </location>
</feature>
<organism evidence="2 3">
    <name type="scientific">Mikania micrantha</name>
    <name type="common">bitter vine</name>
    <dbReference type="NCBI Taxonomy" id="192012"/>
    <lineage>
        <taxon>Eukaryota</taxon>
        <taxon>Viridiplantae</taxon>
        <taxon>Streptophyta</taxon>
        <taxon>Embryophyta</taxon>
        <taxon>Tracheophyta</taxon>
        <taxon>Spermatophyta</taxon>
        <taxon>Magnoliopsida</taxon>
        <taxon>eudicotyledons</taxon>
        <taxon>Gunneridae</taxon>
        <taxon>Pentapetalae</taxon>
        <taxon>asterids</taxon>
        <taxon>campanulids</taxon>
        <taxon>Asterales</taxon>
        <taxon>Asteraceae</taxon>
        <taxon>Asteroideae</taxon>
        <taxon>Heliantheae alliance</taxon>
        <taxon>Eupatorieae</taxon>
        <taxon>Mikania</taxon>
    </lineage>
</organism>
<dbReference type="InterPro" id="IPR041577">
    <property type="entry name" value="RT_RNaseH_2"/>
</dbReference>
<reference evidence="2 3" key="1">
    <citation type="submission" date="2019-05" db="EMBL/GenBank/DDBJ databases">
        <title>Mikania micrantha, genome provides insights into the molecular mechanism of rapid growth.</title>
        <authorList>
            <person name="Liu B."/>
        </authorList>
    </citation>
    <scope>NUCLEOTIDE SEQUENCE [LARGE SCALE GENOMIC DNA]</scope>
    <source>
        <strain evidence="2">NLD-2019</strain>
        <tissue evidence="2">Leaf</tissue>
    </source>
</reference>
<dbReference type="OrthoDB" id="115435at2759"/>
<accession>A0A5N6MIU8</accession>
<dbReference type="InterPro" id="IPR043128">
    <property type="entry name" value="Rev_trsase/Diguanyl_cyclase"/>
</dbReference>
<dbReference type="SUPFAM" id="SSF56672">
    <property type="entry name" value="DNA/RNA polymerases"/>
    <property type="match status" value="1"/>
</dbReference>
<dbReference type="EMBL" id="SZYD01000015">
    <property type="protein sequence ID" value="KAD3640231.1"/>
    <property type="molecule type" value="Genomic_DNA"/>
</dbReference>
<dbReference type="Proteomes" id="UP000326396">
    <property type="component" value="Linkage Group LG5"/>
</dbReference>
<dbReference type="InterPro" id="IPR043502">
    <property type="entry name" value="DNA/RNA_pol_sf"/>
</dbReference>
<dbReference type="Pfam" id="PF17919">
    <property type="entry name" value="RT_RNaseH_2"/>
    <property type="match status" value="1"/>
</dbReference>
<evidence type="ECO:0000313" key="3">
    <source>
        <dbReference type="Proteomes" id="UP000326396"/>
    </source>
</evidence>
<evidence type="ECO:0000259" key="1">
    <source>
        <dbReference type="Pfam" id="PF17919"/>
    </source>
</evidence>
<comment type="caution">
    <text evidence="2">The sequence shown here is derived from an EMBL/GenBank/DDBJ whole genome shotgun (WGS) entry which is preliminary data.</text>
</comment>
<protein>
    <recommendedName>
        <fullName evidence="1">Reverse transcriptase/retrotransposon-derived protein RNase H-like domain-containing protein</fullName>
    </recommendedName>
</protein>
<gene>
    <name evidence="2" type="ORF">E3N88_29454</name>
</gene>